<dbReference type="InterPro" id="IPR008628">
    <property type="entry name" value="GPP34-like"/>
</dbReference>
<dbReference type="STRING" id="459349.CLOAM0888"/>
<dbReference type="RefSeq" id="WP_015424621.1">
    <property type="nucleotide sequence ID" value="NC_020449.1"/>
</dbReference>
<dbReference type="KEGG" id="caci:CLOAM0888"/>
<dbReference type="EMBL" id="CU466930">
    <property type="protein sequence ID" value="CAO80763.1"/>
    <property type="molecule type" value="Genomic_DNA"/>
</dbReference>
<evidence type="ECO:0000256" key="2">
    <source>
        <dbReference type="ARBA" id="ARBA00023034"/>
    </source>
</evidence>
<evidence type="ECO:0000313" key="5">
    <source>
        <dbReference type="EMBL" id="CAO80763.1"/>
    </source>
</evidence>
<dbReference type="HOGENOM" id="CLU_080168_4_2_0"/>
<dbReference type="GO" id="GO:0007030">
    <property type="term" value="P:Golgi organization"/>
    <property type="evidence" value="ECO:0007669"/>
    <property type="project" value="TreeGrafter"/>
</dbReference>
<dbReference type="GO" id="GO:0043001">
    <property type="term" value="P:Golgi to plasma membrane protein transport"/>
    <property type="evidence" value="ECO:0007669"/>
    <property type="project" value="TreeGrafter"/>
</dbReference>
<gene>
    <name evidence="5" type="ordered locus">CLOAM0888</name>
</gene>
<evidence type="ECO:0000313" key="6">
    <source>
        <dbReference type="Proteomes" id="UP000002019"/>
    </source>
</evidence>
<organism evidence="5 6">
    <name type="scientific">Cloacimonas acidaminovorans (strain Evry)</name>
    <dbReference type="NCBI Taxonomy" id="459349"/>
    <lineage>
        <taxon>Bacteria</taxon>
        <taxon>Pseudomonadati</taxon>
        <taxon>Candidatus Cloacimonadota</taxon>
        <taxon>Candidatus Cloacimonadia</taxon>
        <taxon>Candidatus Cloacimonadales</taxon>
        <taxon>Candidatus Cloacimonadaceae</taxon>
        <taxon>Candidatus Cloacimonas</taxon>
    </lineage>
</organism>
<keyword evidence="6" id="KW-1185">Reference proteome</keyword>
<dbReference type="Proteomes" id="UP000002019">
    <property type="component" value="Chromosome"/>
</dbReference>
<evidence type="ECO:0000256" key="3">
    <source>
        <dbReference type="ARBA" id="ARBA00023121"/>
    </source>
</evidence>
<accession>B0VHE8</accession>
<dbReference type="PANTHER" id="PTHR12704:SF2">
    <property type="entry name" value="GOLGI PHOSPHOPROTEIN 3 HOMOLOG SAURON"/>
    <property type="match status" value="1"/>
</dbReference>
<dbReference type="Gene3D" id="1.10.3630.10">
    <property type="entry name" value="yeast vps74-n-term truncation variant domain like"/>
    <property type="match status" value="1"/>
</dbReference>
<evidence type="ECO:0000256" key="4">
    <source>
        <dbReference type="ARBA" id="ARBA00023136"/>
    </source>
</evidence>
<sequence length="215" mass="24640">MILNCAEELILLSIDDQTNYFYRITNINFNVALIGALLMDLALRKRIDVDLEGIYVLSTEPTGDKFLDAILENLIETEAGNQPAVLVGQLYNSMGHLKDKLLQDLEEKGIIKVSQCKVLWLFKKRRYPVIDQKEEEEVLSRIRKTVLTDVDPEPRDLALIALLNICNLMDKIFTQEELEQCSERLEQLKKLDLISPAVKRIIGEMQVLITTTYTT</sequence>
<name>B0VHE8_CLOAI</name>
<dbReference type="GO" id="GO:0006890">
    <property type="term" value="P:retrograde vesicle-mediated transport, Golgi to endoplasmic reticulum"/>
    <property type="evidence" value="ECO:0007669"/>
    <property type="project" value="TreeGrafter"/>
</dbReference>
<protein>
    <recommendedName>
        <fullName evidence="7">GPP34 family phosphoprotein</fullName>
    </recommendedName>
</protein>
<proteinExistence type="predicted"/>
<evidence type="ECO:0000256" key="1">
    <source>
        <dbReference type="ARBA" id="ARBA00004255"/>
    </source>
</evidence>
<dbReference type="GO" id="GO:0005829">
    <property type="term" value="C:cytosol"/>
    <property type="evidence" value="ECO:0007669"/>
    <property type="project" value="TreeGrafter"/>
</dbReference>
<dbReference type="GO" id="GO:0048194">
    <property type="term" value="P:Golgi vesicle budding"/>
    <property type="evidence" value="ECO:0007669"/>
    <property type="project" value="TreeGrafter"/>
</dbReference>
<dbReference type="GO" id="GO:0070273">
    <property type="term" value="F:phosphatidylinositol-4-phosphate binding"/>
    <property type="evidence" value="ECO:0007669"/>
    <property type="project" value="InterPro"/>
</dbReference>
<reference evidence="5 6" key="1">
    <citation type="journal article" date="2008" name="J. Bacteriol.">
        <title>'Candidatus Cloacamonas acidaminovorans': genome sequence reconstruction provides a first glimpse of a new bacterial division.</title>
        <authorList>
            <person name="Pelletier E."/>
            <person name="Kreimeyer A."/>
            <person name="Bocs S."/>
            <person name="Rouy Z."/>
            <person name="Gyapay G."/>
            <person name="Chouari R."/>
            <person name="Riviere D."/>
            <person name="Ganesan A."/>
            <person name="Daegelen P."/>
            <person name="Sghir A."/>
            <person name="Cohen G.N."/>
            <person name="Medigue C."/>
            <person name="Weissenbach J."/>
            <person name="Le Paslier D."/>
        </authorList>
    </citation>
    <scope>NUCLEOTIDE SEQUENCE [LARGE SCALE GENOMIC DNA]</scope>
    <source>
        <strain evidence="6">Evry</strain>
    </source>
</reference>
<comment type="subcellular location">
    <subcellularLocation>
        <location evidence="1">Golgi apparatus membrane</location>
        <topology evidence="1">Peripheral membrane protein</topology>
        <orientation evidence="1">Cytoplasmic side</orientation>
    </subcellularLocation>
</comment>
<dbReference type="AlphaFoldDB" id="B0VHE8"/>
<dbReference type="PANTHER" id="PTHR12704">
    <property type="entry name" value="TRANS-GOLGI PROTEIN GMX33"/>
    <property type="match status" value="1"/>
</dbReference>
<dbReference type="InterPro" id="IPR038261">
    <property type="entry name" value="GPP34-like_sf"/>
</dbReference>
<dbReference type="GO" id="GO:0012505">
    <property type="term" value="C:endomembrane system"/>
    <property type="evidence" value="ECO:0007669"/>
    <property type="project" value="UniProtKB-ARBA"/>
</dbReference>
<keyword evidence="3" id="KW-0446">Lipid-binding</keyword>
<dbReference type="OrthoDB" id="6237461at2"/>
<dbReference type="Pfam" id="PF05719">
    <property type="entry name" value="GPP34"/>
    <property type="match status" value="1"/>
</dbReference>
<keyword evidence="4" id="KW-0472">Membrane</keyword>
<keyword evidence="2" id="KW-0333">Golgi apparatus</keyword>
<evidence type="ECO:0008006" key="7">
    <source>
        <dbReference type="Google" id="ProtNLM"/>
    </source>
</evidence>